<name>A0A1H0L0Y4_9RHOB</name>
<evidence type="ECO:0000313" key="2">
    <source>
        <dbReference type="EMBL" id="SHK72074.1"/>
    </source>
</evidence>
<dbReference type="Proteomes" id="UP000324252">
    <property type="component" value="Unassembled WGS sequence"/>
</dbReference>
<proteinExistence type="predicted"/>
<accession>A0A1H0L0Y4</accession>
<dbReference type="AlphaFoldDB" id="A0A1H0L0Y4"/>
<keyword evidence="3" id="KW-1185">Reference proteome</keyword>
<dbReference type="EMBL" id="FQZZ01000008">
    <property type="protein sequence ID" value="SHK72074.1"/>
    <property type="molecule type" value="Genomic_DNA"/>
</dbReference>
<sequence>MQKIFMLAGVGLLTTACVQATTEMDPLTAAISGKSIVAGSGAVVNVAPNGSLTGTLPNGTELEGAWTVRDGDFCRTLTAPDNLAGTKCQEAELGDGTVTLTDADGTSTLWTIQ</sequence>
<dbReference type="OrthoDB" id="7874348at2"/>
<evidence type="ECO:0000313" key="3">
    <source>
        <dbReference type="Proteomes" id="UP000324252"/>
    </source>
</evidence>
<dbReference type="PROSITE" id="PS51257">
    <property type="entry name" value="PROKAR_LIPOPROTEIN"/>
    <property type="match status" value="1"/>
</dbReference>
<reference evidence="2 3" key="1">
    <citation type="submission" date="2016-11" db="EMBL/GenBank/DDBJ databases">
        <authorList>
            <person name="Varghese N."/>
            <person name="Submissions S."/>
        </authorList>
    </citation>
    <scope>NUCLEOTIDE SEQUENCE [LARGE SCALE GENOMIC DNA]</scope>
    <source>
        <strain evidence="2 3">DSM 29620</strain>
    </source>
</reference>
<feature type="signal peptide" evidence="1">
    <location>
        <begin position="1"/>
        <end position="20"/>
    </location>
</feature>
<keyword evidence="1" id="KW-0732">Signal</keyword>
<feature type="chain" id="PRO_5015064814" evidence="1">
    <location>
        <begin position="21"/>
        <end position="113"/>
    </location>
</feature>
<protein>
    <submittedName>
        <fullName evidence="2">Uncharacterized protein</fullName>
    </submittedName>
</protein>
<organism evidence="2 3">
    <name type="scientific">Lutimaribacter pacificus</name>
    <dbReference type="NCBI Taxonomy" id="391948"/>
    <lineage>
        <taxon>Bacteria</taxon>
        <taxon>Pseudomonadati</taxon>
        <taxon>Pseudomonadota</taxon>
        <taxon>Alphaproteobacteria</taxon>
        <taxon>Rhodobacterales</taxon>
        <taxon>Roseobacteraceae</taxon>
        <taxon>Lutimaribacter</taxon>
    </lineage>
</organism>
<gene>
    <name evidence="2" type="ORF">SAMN05444142_10894</name>
</gene>
<evidence type="ECO:0000256" key="1">
    <source>
        <dbReference type="SAM" id="SignalP"/>
    </source>
</evidence>
<dbReference type="RefSeq" id="WP_149789072.1">
    <property type="nucleotide sequence ID" value="NZ_FNIO01000007.1"/>
</dbReference>